<dbReference type="InterPro" id="IPR027417">
    <property type="entry name" value="P-loop_NTPase"/>
</dbReference>
<dbReference type="RefSeq" id="WP_283714653.1">
    <property type="nucleotide sequence ID" value="NZ_JASJND010000001.1"/>
</dbReference>
<dbReference type="SUPFAM" id="SSF52540">
    <property type="entry name" value="P-loop containing nucleoside triphosphate hydrolases"/>
    <property type="match status" value="1"/>
</dbReference>
<keyword evidence="11" id="KW-1185">Reference proteome</keyword>
<dbReference type="EC" id="2.7.1.12" evidence="3 9"/>
<evidence type="ECO:0000256" key="7">
    <source>
        <dbReference type="ARBA" id="ARBA00022840"/>
    </source>
</evidence>
<evidence type="ECO:0000313" key="11">
    <source>
        <dbReference type="Proteomes" id="UP001321481"/>
    </source>
</evidence>
<dbReference type="Pfam" id="PF13671">
    <property type="entry name" value="AAA_33"/>
    <property type="match status" value="1"/>
</dbReference>
<protein>
    <recommendedName>
        <fullName evidence="3 9">Gluconokinase</fullName>
        <ecNumber evidence="3 9">2.7.1.12</ecNumber>
    </recommendedName>
</protein>
<accession>A0ABT6ZB27</accession>
<evidence type="ECO:0000256" key="5">
    <source>
        <dbReference type="ARBA" id="ARBA00022741"/>
    </source>
</evidence>
<evidence type="ECO:0000256" key="6">
    <source>
        <dbReference type="ARBA" id="ARBA00022777"/>
    </source>
</evidence>
<keyword evidence="6 9" id="KW-0418">Kinase</keyword>
<evidence type="ECO:0000256" key="2">
    <source>
        <dbReference type="ARBA" id="ARBA00008420"/>
    </source>
</evidence>
<comment type="catalytic activity">
    <reaction evidence="8 9">
        <text>D-gluconate + ATP = 6-phospho-D-gluconate + ADP + H(+)</text>
        <dbReference type="Rhea" id="RHEA:19433"/>
        <dbReference type="ChEBI" id="CHEBI:15378"/>
        <dbReference type="ChEBI" id="CHEBI:18391"/>
        <dbReference type="ChEBI" id="CHEBI:30616"/>
        <dbReference type="ChEBI" id="CHEBI:58759"/>
        <dbReference type="ChEBI" id="CHEBI:456216"/>
        <dbReference type="EC" id="2.7.1.12"/>
    </reaction>
</comment>
<proteinExistence type="inferred from homology"/>
<evidence type="ECO:0000256" key="3">
    <source>
        <dbReference type="ARBA" id="ARBA00012054"/>
    </source>
</evidence>
<dbReference type="PANTHER" id="PTHR43442">
    <property type="entry name" value="GLUCONOKINASE-RELATED"/>
    <property type="match status" value="1"/>
</dbReference>
<evidence type="ECO:0000256" key="8">
    <source>
        <dbReference type="ARBA" id="ARBA00048090"/>
    </source>
</evidence>
<name>A0ABT6ZB27_9MICO</name>
<sequence length="165" mass="17486">MSAVHRIVVMGPSGSGKSAVGAALAVDLAVEFIDADDLHPAANVAKMSAGTPLGDEDRWPWLDIVGQALRDLPGGGVVACSALARRYRERILAAAPDAVFVELTVDRDELERRMRARAHFMPPALLESQMAALEHLGADEPGFAVPNSGGVLEVAGRIRARLDEI</sequence>
<reference evidence="10 11" key="1">
    <citation type="submission" date="2023-05" db="EMBL/GenBank/DDBJ databases">
        <title>Microbacterium dauci sp.nov., Isolated from Carrot Rhizosphere Soil.</title>
        <authorList>
            <person name="Xiao Z."/>
            <person name="Zheng J."/>
        </authorList>
    </citation>
    <scope>NUCLEOTIDE SEQUENCE [LARGE SCALE GENOMIC DNA]</scope>
    <source>
        <strain evidence="10 11">LX3-4</strain>
    </source>
</reference>
<dbReference type="CDD" id="cd02021">
    <property type="entry name" value="GntK"/>
    <property type="match status" value="1"/>
</dbReference>
<keyword evidence="7 9" id="KW-0067">ATP-binding</keyword>
<gene>
    <name evidence="10" type="ORF">QNI14_02730</name>
</gene>
<evidence type="ECO:0000256" key="4">
    <source>
        <dbReference type="ARBA" id="ARBA00022679"/>
    </source>
</evidence>
<dbReference type="Gene3D" id="3.40.50.300">
    <property type="entry name" value="P-loop containing nucleotide triphosphate hydrolases"/>
    <property type="match status" value="1"/>
</dbReference>
<dbReference type="Proteomes" id="UP001321481">
    <property type="component" value="Unassembled WGS sequence"/>
</dbReference>
<dbReference type="EMBL" id="JASJND010000001">
    <property type="protein sequence ID" value="MDJ1113364.1"/>
    <property type="molecule type" value="Genomic_DNA"/>
</dbReference>
<evidence type="ECO:0000256" key="1">
    <source>
        <dbReference type="ARBA" id="ARBA00004761"/>
    </source>
</evidence>
<comment type="caution">
    <text evidence="10">The sequence shown here is derived from an EMBL/GenBank/DDBJ whole genome shotgun (WGS) entry which is preliminary data.</text>
</comment>
<keyword evidence="5 9" id="KW-0547">Nucleotide-binding</keyword>
<dbReference type="NCBIfam" id="TIGR01313">
    <property type="entry name" value="therm_gnt_kin"/>
    <property type="match status" value="1"/>
</dbReference>
<organism evidence="10 11">
    <name type="scientific">Microbacterium dauci</name>
    <dbReference type="NCBI Taxonomy" id="3048008"/>
    <lineage>
        <taxon>Bacteria</taxon>
        <taxon>Bacillati</taxon>
        <taxon>Actinomycetota</taxon>
        <taxon>Actinomycetes</taxon>
        <taxon>Micrococcales</taxon>
        <taxon>Microbacteriaceae</taxon>
        <taxon>Microbacterium</taxon>
    </lineage>
</organism>
<dbReference type="PANTHER" id="PTHR43442:SF3">
    <property type="entry name" value="GLUCONOKINASE-RELATED"/>
    <property type="match status" value="1"/>
</dbReference>
<keyword evidence="4 9" id="KW-0808">Transferase</keyword>
<evidence type="ECO:0000256" key="9">
    <source>
        <dbReference type="RuleBase" id="RU363066"/>
    </source>
</evidence>
<evidence type="ECO:0000313" key="10">
    <source>
        <dbReference type="EMBL" id="MDJ1113364.1"/>
    </source>
</evidence>
<comment type="similarity">
    <text evidence="2 9">Belongs to the gluconokinase GntK/GntV family.</text>
</comment>
<comment type="pathway">
    <text evidence="1">Carbohydrate acid metabolism.</text>
</comment>
<dbReference type="GO" id="GO:0046316">
    <property type="term" value="F:gluconokinase activity"/>
    <property type="evidence" value="ECO:0007669"/>
    <property type="project" value="UniProtKB-EC"/>
</dbReference>
<dbReference type="InterPro" id="IPR006001">
    <property type="entry name" value="Therm_gnt_kin"/>
</dbReference>